<dbReference type="SUPFAM" id="SSF51338">
    <property type="entry name" value="Composite domain of metallo-dependent hydrolases"/>
    <property type="match status" value="1"/>
</dbReference>
<dbReference type="PANTHER" id="PTHR43135:SF3">
    <property type="entry name" value="ALPHA-D-RIBOSE 1-METHYLPHOSPHONATE 5-TRIPHOSPHATE DIPHOSPHATASE"/>
    <property type="match status" value="1"/>
</dbReference>
<protein>
    <submittedName>
        <fullName evidence="3">Amidohydrolase family protein</fullName>
    </submittedName>
</protein>
<dbReference type="InterPro" id="IPR051781">
    <property type="entry name" value="Metallo-dep_Hydrolase"/>
</dbReference>
<evidence type="ECO:0000313" key="3">
    <source>
        <dbReference type="EMBL" id="TQV70527.1"/>
    </source>
</evidence>
<evidence type="ECO:0000313" key="4">
    <source>
        <dbReference type="Proteomes" id="UP000319732"/>
    </source>
</evidence>
<keyword evidence="3" id="KW-0378">Hydrolase</keyword>
<proteinExistence type="predicted"/>
<dbReference type="OrthoDB" id="9782972at2"/>
<name>A0A545SZY3_9GAMM</name>
<sequence>MMKFSLLIVGAVLALASLGAIGATTEIHCGYVLDVEAEKLLSDQRILVRDDRIIAMGPAVDTPAGAGKIDLSDRYCAPGLMDAHAHLFFDITRGTVDQTVPTQSSAYKALRGLKNAQILLRSGFTTIRIPGDGDLHYAGIDLRNAINRGDFVGPRMFVAPHAISALGGHGDLNTYAPDLVNKPLGFIADGVDEVRKAVRKEIKYGADWIKVMASGGVISQHDDPEVSTYSQAEFNAMAEEAHRHHKKITAHAHSDAAIRMAVEAGFDSIEHATLVSEKTIKLMAKKGTYYIPTLYVIDWIIEMGRKGGVSADNLEKAKLVAARHSRSVNMAYKHGVKMVLGTDPVFPMDQAIREFNAMATRIPNNWYVLQAGTIHGAELLGLAEETGSLKVGKLADIVAMEKNPIAAMKNIEQIGFVMKNGAVVRNDY</sequence>
<evidence type="ECO:0000256" key="1">
    <source>
        <dbReference type="SAM" id="SignalP"/>
    </source>
</evidence>
<dbReference type="Gene3D" id="2.30.40.10">
    <property type="entry name" value="Urease, subunit C, domain 1"/>
    <property type="match status" value="1"/>
</dbReference>
<feature type="chain" id="PRO_5021998538" evidence="1">
    <location>
        <begin position="23"/>
        <end position="428"/>
    </location>
</feature>
<evidence type="ECO:0000259" key="2">
    <source>
        <dbReference type="Pfam" id="PF01979"/>
    </source>
</evidence>
<dbReference type="EMBL" id="VHSG01000024">
    <property type="protein sequence ID" value="TQV70527.1"/>
    <property type="molecule type" value="Genomic_DNA"/>
</dbReference>
<keyword evidence="4" id="KW-1185">Reference proteome</keyword>
<organism evidence="3 4">
    <name type="scientific">Exilibacterium tricleocarpae</name>
    <dbReference type="NCBI Taxonomy" id="2591008"/>
    <lineage>
        <taxon>Bacteria</taxon>
        <taxon>Pseudomonadati</taxon>
        <taxon>Pseudomonadota</taxon>
        <taxon>Gammaproteobacteria</taxon>
        <taxon>Cellvibrionales</taxon>
        <taxon>Cellvibrionaceae</taxon>
        <taxon>Exilibacterium</taxon>
    </lineage>
</organism>
<feature type="domain" description="Amidohydrolase-related" evidence="2">
    <location>
        <begin position="77"/>
        <end position="424"/>
    </location>
</feature>
<dbReference type="InterPro" id="IPR057744">
    <property type="entry name" value="OTAase-like"/>
</dbReference>
<reference evidence="3 4" key="1">
    <citation type="submission" date="2019-06" db="EMBL/GenBank/DDBJ databases">
        <title>Whole genome sequence for Cellvibrionaceae sp. R142.</title>
        <authorList>
            <person name="Wang G."/>
        </authorList>
    </citation>
    <scope>NUCLEOTIDE SEQUENCE [LARGE SCALE GENOMIC DNA]</scope>
    <source>
        <strain evidence="3 4">R142</strain>
    </source>
</reference>
<keyword evidence="1" id="KW-0732">Signal</keyword>
<dbReference type="Gene3D" id="3.20.20.140">
    <property type="entry name" value="Metal-dependent hydrolases"/>
    <property type="match status" value="1"/>
</dbReference>
<dbReference type="Pfam" id="PF01979">
    <property type="entry name" value="Amidohydro_1"/>
    <property type="match status" value="1"/>
</dbReference>
<dbReference type="AlphaFoldDB" id="A0A545SZY3"/>
<dbReference type="Proteomes" id="UP000319732">
    <property type="component" value="Unassembled WGS sequence"/>
</dbReference>
<dbReference type="InterPro" id="IPR011059">
    <property type="entry name" value="Metal-dep_hydrolase_composite"/>
</dbReference>
<accession>A0A545SZY3</accession>
<feature type="signal peptide" evidence="1">
    <location>
        <begin position="1"/>
        <end position="22"/>
    </location>
</feature>
<dbReference type="GO" id="GO:0016810">
    <property type="term" value="F:hydrolase activity, acting on carbon-nitrogen (but not peptide) bonds"/>
    <property type="evidence" value="ECO:0007669"/>
    <property type="project" value="InterPro"/>
</dbReference>
<dbReference type="PANTHER" id="PTHR43135">
    <property type="entry name" value="ALPHA-D-RIBOSE 1-METHYLPHOSPHONATE 5-TRIPHOSPHATE DIPHOSPHATASE"/>
    <property type="match status" value="1"/>
</dbReference>
<dbReference type="InterPro" id="IPR006680">
    <property type="entry name" value="Amidohydro-rel"/>
</dbReference>
<gene>
    <name evidence="3" type="ORF">FKG94_21125</name>
</gene>
<dbReference type="InterPro" id="IPR032466">
    <property type="entry name" value="Metal_Hydrolase"/>
</dbReference>
<dbReference type="CDD" id="cd01299">
    <property type="entry name" value="Met_dep_hydrolase_A"/>
    <property type="match status" value="1"/>
</dbReference>
<dbReference type="SUPFAM" id="SSF51556">
    <property type="entry name" value="Metallo-dependent hydrolases"/>
    <property type="match status" value="1"/>
</dbReference>
<comment type="caution">
    <text evidence="3">The sequence shown here is derived from an EMBL/GenBank/DDBJ whole genome shotgun (WGS) entry which is preliminary data.</text>
</comment>